<keyword evidence="2" id="KW-0813">Transport</keyword>
<sequence>MPLFYLKDVVVNKIKYFLVRLPFLLSFISLFVLIFDLGFNTLNDYHSHLHHLYNVCLTFGMVIIIYRYYSAFQKKKFPSLGVKIFDIFSVLLFLTLVVVRWQPEHTIRFFDSNAVIFFAVFIMLVREFSMLQLNLKKTKLTPPQLFIVSFLLIIFIGAFMLSFPKATVTPGSLRYIDALFTATSAVCVTGLSTVDIGSQFTLFGKTVMIFLMECGGLGIMTIASYFSYFFRGKASYGNQLVLKDVSSIDKLGDVFGTLKRIMIISGIIQLIGMIAIFISIRNQVFDSIYERIFFAIFHGVSAFCNAGFSTLPENLYTLEYRFNYPLQLIIAGLFIMGGLGFPIVYNVYKYVKHLIVNRILPFSLKEASVYVPRVINLSTKIILITTAGLIVGGTLLVYLLEYNNTLSEHHGIGKVIVAFFTATSPRTAGFASVDNNLFTVPTFLILMLLMWIGASPISTGGGIKTTTFAIALLNIWTLMKGKTRIEVNRREVDESAVRRAFAIIFLSLFSIGIALFALTFFEPKIDIVRLAYEAFSAYSTAGLSTGITAKLADPSKVTLIMLMFVGRVSILTILIAISKKETITNYRYPTEEILIN</sequence>
<proteinExistence type="predicted"/>
<reference evidence="9 10" key="1">
    <citation type="submission" date="2018-06" db="EMBL/GenBank/DDBJ databases">
        <authorList>
            <consortium name="Pathogen Informatics"/>
            <person name="Doyle S."/>
        </authorList>
    </citation>
    <scope>NUCLEOTIDE SEQUENCE [LARGE SCALE GENOMIC DNA]</scope>
    <source>
        <strain evidence="9 10">NCTC11179</strain>
    </source>
</reference>
<dbReference type="GO" id="GO:0005886">
    <property type="term" value="C:plasma membrane"/>
    <property type="evidence" value="ECO:0007669"/>
    <property type="project" value="UniProtKB-SubCell"/>
</dbReference>
<feature type="transmembrane region" description="Helical" evidence="8">
    <location>
        <begin position="206"/>
        <end position="230"/>
    </location>
</feature>
<evidence type="ECO:0000256" key="2">
    <source>
        <dbReference type="ARBA" id="ARBA00022448"/>
    </source>
</evidence>
<evidence type="ECO:0000313" key="10">
    <source>
        <dbReference type="Proteomes" id="UP000255024"/>
    </source>
</evidence>
<dbReference type="InterPro" id="IPR003445">
    <property type="entry name" value="Cat_transpt"/>
</dbReference>
<keyword evidence="7 8" id="KW-0472">Membrane</keyword>
<feature type="transmembrane region" description="Helical" evidence="8">
    <location>
        <begin position="324"/>
        <end position="348"/>
    </location>
</feature>
<dbReference type="Pfam" id="PF02386">
    <property type="entry name" value="TrkH"/>
    <property type="match status" value="1"/>
</dbReference>
<dbReference type="RefSeq" id="WP_115091074.1">
    <property type="nucleotide sequence ID" value="NZ_CP068107.1"/>
</dbReference>
<dbReference type="EMBL" id="UGQL01000001">
    <property type="protein sequence ID" value="STZ28185.1"/>
    <property type="molecule type" value="Genomic_DNA"/>
</dbReference>
<keyword evidence="10" id="KW-1185">Reference proteome</keyword>
<feature type="transmembrane region" description="Helical" evidence="8">
    <location>
        <begin position="51"/>
        <end position="69"/>
    </location>
</feature>
<organism evidence="9 10">
    <name type="scientific">Myroides odoratus</name>
    <name type="common">Flavobacterium odoratum</name>
    <dbReference type="NCBI Taxonomy" id="256"/>
    <lineage>
        <taxon>Bacteria</taxon>
        <taxon>Pseudomonadati</taxon>
        <taxon>Bacteroidota</taxon>
        <taxon>Flavobacteriia</taxon>
        <taxon>Flavobacteriales</taxon>
        <taxon>Flavobacteriaceae</taxon>
        <taxon>Myroides</taxon>
    </lineage>
</organism>
<keyword evidence="5 8" id="KW-1133">Transmembrane helix</keyword>
<feature type="transmembrane region" description="Helical" evidence="8">
    <location>
        <begin position="261"/>
        <end position="280"/>
    </location>
</feature>
<accession>A0A378RMI0</accession>
<feature type="transmembrane region" description="Helical" evidence="8">
    <location>
        <begin position="175"/>
        <end position="194"/>
    </location>
</feature>
<evidence type="ECO:0000313" key="9">
    <source>
        <dbReference type="EMBL" id="STZ28185.1"/>
    </source>
</evidence>
<evidence type="ECO:0000256" key="4">
    <source>
        <dbReference type="ARBA" id="ARBA00022692"/>
    </source>
</evidence>
<feature type="transmembrane region" description="Helical" evidence="8">
    <location>
        <begin position="81"/>
        <end position="101"/>
    </location>
</feature>
<feature type="transmembrane region" description="Helical" evidence="8">
    <location>
        <begin position="107"/>
        <end position="125"/>
    </location>
</feature>
<keyword evidence="4 8" id="KW-0812">Transmembrane</keyword>
<keyword evidence="6" id="KW-0406">Ion transport</keyword>
<feature type="transmembrane region" description="Helical" evidence="8">
    <location>
        <begin position="21"/>
        <end position="39"/>
    </location>
</feature>
<evidence type="ECO:0000256" key="8">
    <source>
        <dbReference type="SAM" id="Phobius"/>
    </source>
</evidence>
<feature type="transmembrane region" description="Helical" evidence="8">
    <location>
        <begin position="500"/>
        <end position="521"/>
    </location>
</feature>
<dbReference type="PANTHER" id="PTHR32024">
    <property type="entry name" value="TRK SYSTEM POTASSIUM UPTAKE PROTEIN TRKG-RELATED"/>
    <property type="match status" value="1"/>
</dbReference>
<dbReference type="GO" id="GO:0008324">
    <property type="term" value="F:monoatomic cation transmembrane transporter activity"/>
    <property type="evidence" value="ECO:0007669"/>
    <property type="project" value="InterPro"/>
</dbReference>
<keyword evidence="3" id="KW-1003">Cell membrane</keyword>
<dbReference type="AlphaFoldDB" id="A0A378RMI0"/>
<feature type="transmembrane region" description="Helical" evidence="8">
    <location>
        <begin position="557"/>
        <end position="577"/>
    </location>
</feature>
<evidence type="ECO:0000256" key="5">
    <source>
        <dbReference type="ARBA" id="ARBA00022989"/>
    </source>
</evidence>
<feature type="transmembrane region" description="Helical" evidence="8">
    <location>
        <begin position="292"/>
        <end position="312"/>
    </location>
</feature>
<evidence type="ECO:0000256" key="7">
    <source>
        <dbReference type="ARBA" id="ARBA00023136"/>
    </source>
</evidence>
<comment type="subcellular location">
    <subcellularLocation>
        <location evidence="1">Cell membrane</location>
        <topology evidence="1">Multi-pass membrane protein</topology>
    </subcellularLocation>
</comment>
<feature type="transmembrane region" description="Helical" evidence="8">
    <location>
        <begin position="145"/>
        <end position="163"/>
    </location>
</feature>
<dbReference type="Proteomes" id="UP000255024">
    <property type="component" value="Unassembled WGS sequence"/>
</dbReference>
<gene>
    <name evidence="9" type="primary">ktrB</name>
    <name evidence="9" type="ORF">NCTC11179_01727</name>
</gene>
<name>A0A378RMI0_MYROD</name>
<dbReference type="GO" id="GO:0030001">
    <property type="term" value="P:metal ion transport"/>
    <property type="evidence" value="ECO:0007669"/>
    <property type="project" value="UniProtKB-ARBA"/>
</dbReference>
<evidence type="ECO:0000256" key="1">
    <source>
        <dbReference type="ARBA" id="ARBA00004651"/>
    </source>
</evidence>
<evidence type="ECO:0000256" key="3">
    <source>
        <dbReference type="ARBA" id="ARBA00022475"/>
    </source>
</evidence>
<feature type="transmembrane region" description="Helical" evidence="8">
    <location>
        <begin position="460"/>
        <end position="479"/>
    </location>
</feature>
<evidence type="ECO:0000256" key="6">
    <source>
        <dbReference type="ARBA" id="ARBA00023065"/>
    </source>
</evidence>
<dbReference type="PANTHER" id="PTHR32024:SF1">
    <property type="entry name" value="KTR SYSTEM POTASSIUM UPTAKE PROTEIN B"/>
    <property type="match status" value="1"/>
</dbReference>
<feature type="transmembrane region" description="Helical" evidence="8">
    <location>
        <begin position="381"/>
        <end position="400"/>
    </location>
</feature>
<protein>
    <submittedName>
        <fullName evidence="9">Ktr system potassium uptake protein B</fullName>
    </submittedName>
</protein>